<comment type="subcellular location">
    <subcellularLocation>
        <location evidence="1">Cell membrane</location>
        <topology evidence="1">Multi-pass membrane protein</topology>
    </subcellularLocation>
</comment>
<feature type="transmembrane region" description="Helical" evidence="7">
    <location>
        <begin position="127"/>
        <end position="146"/>
    </location>
</feature>
<evidence type="ECO:0000256" key="6">
    <source>
        <dbReference type="ARBA" id="ARBA00023136"/>
    </source>
</evidence>
<evidence type="ECO:0000313" key="12">
    <source>
        <dbReference type="Proteomes" id="UP000199137"/>
    </source>
</evidence>
<evidence type="ECO:0000313" key="8">
    <source>
        <dbReference type="EMBL" id="NEC54297.1"/>
    </source>
</evidence>
<reference evidence="11" key="1">
    <citation type="submission" date="2016-10" db="EMBL/GenBank/DDBJ databases">
        <authorList>
            <person name="de Groot N.N."/>
        </authorList>
    </citation>
    <scope>NUCLEOTIDE SEQUENCE [LARGE SCALE GENOMIC DNA]</scope>
    <source>
        <strain evidence="11">DSM 44637</strain>
    </source>
</reference>
<name>A0A1I5S0Y6_9PSEU</name>
<evidence type="ECO:0000256" key="7">
    <source>
        <dbReference type="SAM" id="Phobius"/>
    </source>
</evidence>
<reference evidence="12" key="2">
    <citation type="submission" date="2016-10" db="EMBL/GenBank/DDBJ databases">
        <authorList>
            <person name="Varghese N."/>
            <person name="Submissions S."/>
        </authorList>
    </citation>
    <scope>NUCLEOTIDE SEQUENCE [LARGE SCALE GENOMIC DNA]</scope>
    <source>
        <strain evidence="12">DSM 44637</strain>
    </source>
</reference>
<feature type="transmembrane region" description="Helical" evidence="7">
    <location>
        <begin position="80"/>
        <end position="107"/>
    </location>
</feature>
<evidence type="ECO:0000256" key="2">
    <source>
        <dbReference type="ARBA" id="ARBA00006679"/>
    </source>
</evidence>
<organism evidence="11 12">
    <name type="scientific">Amycolatopsis rubida</name>
    <dbReference type="NCBI Taxonomy" id="112413"/>
    <lineage>
        <taxon>Bacteria</taxon>
        <taxon>Bacillati</taxon>
        <taxon>Actinomycetota</taxon>
        <taxon>Actinomycetes</taxon>
        <taxon>Pseudonocardiales</taxon>
        <taxon>Pseudonocardiaceae</taxon>
        <taxon>Amycolatopsis</taxon>
    </lineage>
</organism>
<evidence type="ECO:0000313" key="9">
    <source>
        <dbReference type="EMBL" id="NEC60073.1"/>
    </source>
</evidence>
<evidence type="ECO:0000313" key="10">
    <source>
        <dbReference type="EMBL" id="NEC61049.1"/>
    </source>
</evidence>
<proteinExistence type="inferred from homology"/>
<comment type="similarity">
    <text evidence="2">Belongs to the DoxX family.</text>
</comment>
<accession>A0A1I5S0Y6</accession>
<feature type="transmembrane region" description="Helical" evidence="7">
    <location>
        <begin position="158"/>
        <end position="177"/>
    </location>
</feature>
<dbReference type="PANTHER" id="PTHR33452">
    <property type="entry name" value="OXIDOREDUCTASE CATD-RELATED"/>
    <property type="match status" value="1"/>
</dbReference>
<protein>
    <submittedName>
        <fullName evidence="8">DoxX family membrane protein</fullName>
    </submittedName>
    <submittedName>
        <fullName evidence="11">Putative oxidoreductase</fullName>
    </submittedName>
</protein>
<reference evidence="8 13" key="3">
    <citation type="submission" date="2020-01" db="EMBL/GenBank/DDBJ databases">
        <title>Insect and environment-associated Actinomycetes.</title>
        <authorList>
            <person name="Currrie C."/>
            <person name="Chevrette M."/>
            <person name="Carlson C."/>
            <person name="Stubbendieck R."/>
            <person name="Wendt-Pienkowski E."/>
        </authorList>
    </citation>
    <scope>NUCLEOTIDE SEQUENCE [LARGE SCALE GENOMIC DNA]</scope>
    <source>
        <strain evidence="8 13">SID8386</strain>
    </source>
</reference>
<evidence type="ECO:0000256" key="3">
    <source>
        <dbReference type="ARBA" id="ARBA00022475"/>
    </source>
</evidence>
<dbReference type="GO" id="GO:0005886">
    <property type="term" value="C:plasma membrane"/>
    <property type="evidence" value="ECO:0007669"/>
    <property type="project" value="UniProtKB-SubCell"/>
</dbReference>
<dbReference type="EMBL" id="JAAGNC010000168">
    <property type="protein sequence ID" value="NEC60073.1"/>
    <property type="molecule type" value="Genomic_DNA"/>
</dbReference>
<dbReference type="InterPro" id="IPR032808">
    <property type="entry name" value="DoxX"/>
</dbReference>
<dbReference type="OrthoDB" id="346004at2"/>
<evidence type="ECO:0000313" key="13">
    <source>
        <dbReference type="Proteomes" id="UP000470404"/>
    </source>
</evidence>
<dbReference type="InterPro" id="IPR051907">
    <property type="entry name" value="DoxX-like_oxidoreductase"/>
</dbReference>
<keyword evidence="4 7" id="KW-0812">Transmembrane</keyword>
<evidence type="ECO:0000256" key="5">
    <source>
        <dbReference type="ARBA" id="ARBA00022989"/>
    </source>
</evidence>
<dbReference type="EMBL" id="FOWC01000006">
    <property type="protein sequence ID" value="SFP63966.1"/>
    <property type="molecule type" value="Genomic_DNA"/>
</dbReference>
<sequence length="178" mass="18362">MARVSGVANMSRWSDENGGLDFGLLVLRLMLSVAMGAHGLTQVFGLFGGAGMAHFENLLRGYGFSHNIEFLTWLTGVTEVAGAVLLALGLLAPLAAAGLLGVAISAVRVKWSGGLFGGSGPGFELELTLAAMALALLLTGPGWYALDRHTAWRQKPLGFAVGGLFLSVCAAIGVGSLF</sequence>
<gene>
    <name evidence="8" type="ORF">G3I59_01375</name>
    <name evidence="9" type="ORF">G3I59_31945</name>
    <name evidence="10" type="ORF">G3I59_37000</name>
    <name evidence="11" type="ORF">SAMN05421854_106130</name>
</gene>
<dbReference type="Pfam" id="PF07681">
    <property type="entry name" value="DoxX"/>
    <property type="match status" value="1"/>
</dbReference>
<keyword evidence="13" id="KW-1185">Reference proteome</keyword>
<evidence type="ECO:0000256" key="4">
    <source>
        <dbReference type="ARBA" id="ARBA00022692"/>
    </source>
</evidence>
<dbReference type="Proteomes" id="UP000199137">
    <property type="component" value="Unassembled WGS sequence"/>
</dbReference>
<dbReference type="AlphaFoldDB" id="A0A1I5S0Y6"/>
<dbReference type="PANTHER" id="PTHR33452:SF1">
    <property type="entry name" value="INNER MEMBRANE PROTEIN YPHA-RELATED"/>
    <property type="match status" value="1"/>
</dbReference>
<dbReference type="STRING" id="112413.SAMN05421854_106130"/>
<dbReference type="EMBL" id="JAAGNC010000188">
    <property type="protein sequence ID" value="NEC61049.1"/>
    <property type="molecule type" value="Genomic_DNA"/>
</dbReference>
<dbReference type="EMBL" id="JAAGNC010000012">
    <property type="protein sequence ID" value="NEC54297.1"/>
    <property type="molecule type" value="Genomic_DNA"/>
</dbReference>
<keyword evidence="6 7" id="KW-0472">Membrane</keyword>
<dbReference type="Proteomes" id="UP000470404">
    <property type="component" value="Unassembled WGS sequence"/>
</dbReference>
<evidence type="ECO:0000256" key="1">
    <source>
        <dbReference type="ARBA" id="ARBA00004651"/>
    </source>
</evidence>
<keyword evidence="3" id="KW-1003">Cell membrane</keyword>
<keyword evidence="5 7" id="KW-1133">Transmembrane helix</keyword>
<evidence type="ECO:0000313" key="11">
    <source>
        <dbReference type="EMBL" id="SFP63966.1"/>
    </source>
</evidence>